<dbReference type="SUPFAM" id="SSF81383">
    <property type="entry name" value="F-box domain"/>
    <property type="match status" value="1"/>
</dbReference>
<evidence type="ECO:0000313" key="3">
    <source>
        <dbReference type="EMBL" id="RKU41476.1"/>
    </source>
</evidence>
<protein>
    <recommendedName>
        <fullName evidence="2">F-box domain-containing protein</fullName>
    </recommendedName>
</protein>
<comment type="caution">
    <text evidence="3">The sequence shown here is derived from an EMBL/GenBank/DDBJ whole genome shotgun (WGS) entry which is preliminary data.</text>
</comment>
<feature type="compositionally biased region" description="Polar residues" evidence="1">
    <location>
        <begin position="46"/>
        <end position="65"/>
    </location>
</feature>
<accession>A0A420Y0R4</accession>
<evidence type="ECO:0000256" key="1">
    <source>
        <dbReference type="SAM" id="MobiDB-lite"/>
    </source>
</evidence>
<proteinExistence type="predicted"/>
<feature type="compositionally biased region" description="Basic and acidic residues" evidence="1">
    <location>
        <begin position="391"/>
        <end position="405"/>
    </location>
</feature>
<dbReference type="Pfam" id="PF12937">
    <property type="entry name" value="F-box-like"/>
    <property type="match status" value="1"/>
</dbReference>
<gene>
    <name evidence="3" type="ORF">DL546_004223</name>
</gene>
<feature type="domain" description="F-box" evidence="2">
    <location>
        <begin position="118"/>
        <end position="166"/>
    </location>
</feature>
<dbReference type="SMART" id="SM00256">
    <property type="entry name" value="FBOX"/>
    <property type="match status" value="1"/>
</dbReference>
<name>A0A420Y0R4_9PEZI</name>
<evidence type="ECO:0000313" key="4">
    <source>
        <dbReference type="Proteomes" id="UP000275385"/>
    </source>
</evidence>
<organism evidence="3 4">
    <name type="scientific">Coniochaeta pulveracea</name>
    <dbReference type="NCBI Taxonomy" id="177199"/>
    <lineage>
        <taxon>Eukaryota</taxon>
        <taxon>Fungi</taxon>
        <taxon>Dikarya</taxon>
        <taxon>Ascomycota</taxon>
        <taxon>Pezizomycotina</taxon>
        <taxon>Sordariomycetes</taxon>
        <taxon>Sordariomycetidae</taxon>
        <taxon>Coniochaetales</taxon>
        <taxon>Coniochaetaceae</taxon>
        <taxon>Coniochaeta</taxon>
    </lineage>
</organism>
<dbReference type="AlphaFoldDB" id="A0A420Y0R4"/>
<dbReference type="CDD" id="cd09917">
    <property type="entry name" value="F-box_SF"/>
    <property type="match status" value="1"/>
</dbReference>
<dbReference type="InterPro" id="IPR036047">
    <property type="entry name" value="F-box-like_dom_sf"/>
</dbReference>
<sequence>MTEPLPVRERALDLGQASSGESSSSPELVDLSRVEWSQIPTPPGEHTSTSNSTTEPRSSPSTVLTPTEKLELANGTPKPLTDSDRVLQDGSLIRKSKRLARQQKKAAVKASKKPSHPRNTLLDLPYELVTSILHLLLPADLIRLSRVCRSLHSFITQESNTLARWVIKERYPVLEKCLRLPVLLAALGDEERTALQREERLRLLRKQAYSHIQSADPAVLCTCLTCVLRWNSLNLVLDFAHWQGHLNRGDPIPMIPRGQNPEWNQNLLAKHAAVVQRATTTPLLYACILQTHLASTVGSIRRHAQNKGNQRRRFRMNAEDERSGTDGFLSRSGPPTVDFPFHRDNYYMLESYLPNRGWNGEEARWMYMPASQHDTDVGMVVRFYRRRMEEEERERLEKERQRLEQEGTSDGVTENAERDE</sequence>
<dbReference type="Gene3D" id="1.20.1280.50">
    <property type="match status" value="1"/>
</dbReference>
<dbReference type="EMBL" id="QVQW01000074">
    <property type="protein sequence ID" value="RKU41476.1"/>
    <property type="molecule type" value="Genomic_DNA"/>
</dbReference>
<dbReference type="InterPro" id="IPR001810">
    <property type="entry name" value="F-box_dom"/>
</dbReference>
<dbReference type="Proteomes" id="UP000275385">
    <property type="component" value="Unassembled WGS sequence"/>
</dbReference>
<dbReference type="PROSITE" id="PS50181">
    <property type="entry name" value="FBOX"/>
    <property type="match status" value="1"/>
</dbReference>
<feature type="compositionally biased region" description="Basic and acidic residues" evidence="1">
    <location>
        <begin position="1"/>
        <end position="12"/>
    </location>
</feature>
<evidence type="ECO:0000259" key="2">
    <source>
        <dbReference type="PROSITE" id="PS50181"/>
    </source>
</evidence>
<reference evidence="3 4" key="1">
    <citation type="submission" date="2018-08" db="EMBL/GenBank/DDBJ databases">
        <title>Draft genome of the lignicolous fungus Coniochaeta pulveracea.</title>
        <authorList>
            <person name="Borstlap C.J."/>
            <person name="De Witt R.N."/>
            <person name="Botha A."/>
            <person name="Volschenk H."/>
        </authorList>
    </citation>
    <scope>NUCLEOTIDE SEQUENCE [LARGE SCALE GENOMIC DNA]</scope>
    <source>
        <strain evidence="3 4">CAB683</strain>
    </source>
</reference>
<feature type="region of interest" description="Disordered" evidence="1">
    <location>
        <begin position="391"/>
        <end position="420"/>
    </location>
</feature>
<dbReference type="OrthoDB" id="3642468at2759"/>
<dbReference type="STRING" id="177199.A0A420Y0R4"/>
<keyword evidence="4" id="KW-1185">Reference proteome</keyword>
<feature type="region of interest" description="Disordered" evidence="1">
    <location>
        <begin position="1"/>
        <end position="87"/>
    </location>
</feature>